<keyword evidence="10 17" id="KW-1133">Transmembrane helix</keyword>
<comment type="similarity">
    <text evidence="2">Belongs to the UppP family.</text>
</comment>
<evidence type="ECO:0000256" key="16">
    <source>
        <dbReference type="ARBA" id="ARBA00047594"/>
    </source>
</evidence>
<dbReference type="EC" id="3.6.1.27" evidence="3"/>
<keyword evidence="11 17" id="KW-0472">Membrane</keyword>
<evidence type="ECO:0000313" key="19">
    <source>
        <dbReference type="Proteomes" id="UP000823877"/>
    </source>
</evidence>
<name>A0A9D2MKZ1_9FIRM</name>
<dbReference type="EMBL" id="DWXN01000012">
    <property type="protein sequence ID" value="HJB75438.1"/>
    <property type="molecule type" value="Genomic_DNA"/>
</dbReference>
<evidence type="ECO:0000256" key="3">
    <source>
        <dbReference type="ARBA" id="ARBA00012374"/>
    </source>
</evidence>
<feature type="transmembrane region" description="Helical" evidence="17">
    <location>
        <begin position="201"/>
        <end position="220"/>
    </location>
</feature>
<keyword evidence="7" id="KW-0378">Hydrolase</keyword>
<evidence type="ECO:0000256" key="11">
    <source>
        <dbReference type="ARBA" id="ARBA00023136"/>
    </source>
</evidence>
<keyword evidence="12" id="KW-0046">Antibiotic resistance</keyword>
<feature type="transmembrane region" description="Helical" evidence="17">
    <location>
        <begin position="165"/>
        <end position="195"/>
    </location>
</feature>
<protein>
    <recommendedName>
        <fullName evidence="4">Undecaprenyl-diphosphatase</fullName>
        <ecNumber evidence="3">3.6.1.27</ecNumber>
    </recommendedName>
    <alternativeName>
        <fullName evidence="15">Bacitracin resistance protein</fullName>
    </alternativeName>
    <alternativeName>
        <fullName evidence="14">Undecaprenyl pyrophosphate phosphatase</fullName>
    </alternativeName>
</protein>
<evidence type="ECO:0000256" key="9">
    <source>
        <dbReference type="ARBA" id="ARBA00022984"/>
    </source>
</evidence>
<evidence type="ECO:0000256" key="6">
    <source>
        <dbReference type="ARBA" id="ARBA00022692"/>
    </source>
</evidence>
<evidence type="ECO:0000256" key="5">
    <source>
        <dbReference type="ARBA" id="ARBA00022475"/>
    </source>
</evidence>
<comment type="subcellular location">
    <subcellularLocation>
        <location evidence="1">Cell membrane</location>
        <topology evidence="1">Multi-pass membrane protein</topology>
    </subcellularLocation>
</comment>
<feature type="transmembrane region" description="Helical" evidence="17">
    <location>
        <begin position="131"/>
        <end position="153"/>
    </location>
</feature>
<evidence type="ECO:0000256" key="4">
    <source>
        <dbReference type="ARBA" id="ARBA00021581"/>
    </source>
</evidence>
<proteinExistence type="inferred from homology"/>
<dbReference type="Proteomes" id="UP000823877">
    <property type="component" value="Unassembled WGS sequence"/>
</dbReference>
<evidence type="ECO:0000313" key="18">
    <source>
        <dbReference type="EMBL" id="HJB75438.1"/>
    </source>
</evidence>
<reference evidence="18" key="2">
    <citation type="submission" date="2021-04" db="EMBL/GenBank/DDBJ databases">
        <authorList>
            <person name="Gilroy R."/>
        </authorList>
    </citation>
    <scope>NUCLEOTIDE SEQUENCE</scope>
    <source>
        <strain evidence="18">CHK188-16595</strain>
    </source>
</reference>
<feature type="transmembrane region" description="Helical" evidence="17">
    <location>
        <begin position="227"/>
        <end position="248"/>
    </location>
</feature>
<dbReference type="Pfam" id="PF02673">
    <property type="entry name" value="BacA"/>
    <property type="match status" value="1"/>
</dbReference>
<dbReference type="GO" id="GO:0005886">
    <property type="term" value="C:plasma membrane"/>
    <property type="evidence" value="ECO:0007669"/>
    <property type="project" value="UniProtKB-SubCell"/>
</dbReference>
<dbReference type="AlphaFoldDB" id="A0A9D2MKZ1"/>
<comment type="caution">
    <text evidence="18">The sequence shown here is derived from an EMBL/GenBank/DDBJ whole genome shotgun (WGS) entry which is preliminary data.</text>
</comment>
<dbReference type="GO" id="GO:0046677">
    <property type="term" value="P:response to antibiotic"/>
    <property type="evidence" value="ECO:0007669"/>
    <property type="project" value="UniProtKB-KW"/>
</dbReference>
<dbReference type="GO" id="GO:0008360">
    <property type="term" value="P:regulation of cell shape"/>
    <property type="evidence" value="ECO:0007669"/>
    <property type="project" value="UniProtKB-KW"/>
</dbReference>
<evidence type="ECO:0000256" key="2">
    <source>
        <dbReference type="ARBA" id="ARBA00010621"/>
    </source>
</evidence>
<comment type="catalytic activity">
    <reaction evidence="16">
        <text>di-trans,octa-cis-undecaprenyl diphosphate + H2O = di-trans,octa-cis-undecaprenyl phosphate + phosphate + H(+)</text>
        <dbReference type="Rhea" id="RHEA:28094"/>
        <dbReference type="ChEBI" id="CHEBI:15377"/>
        <dbReference type="ChEBI" id="CHEBI:15378"/>
        <dbReference type="ChEBI" id="CHEBI:43474"/>
        <dbReference type="ChEBI" id="CHEBI:58405"/>
        <dbReference type="ChEBI" id="CHEBI:60392"/>
        <dbReference type="EC" id="3.6.1.27"/>
    </reaction>
</comment>
<evidence type="ECO:0000256" key="10">
    <source>
        <dbReference type="ARBA" id="ARBA00022989"/>
    </source>
</evidence>
<evidence type="ECO:0000256" key="14">
    <source>
        <dbReference type="ARBA" id="ARBA00032707"/>
    </source>
</evidence>
<dbReference type="InterPro" id="IPR003824">
    <property type="entry name" value="UppP"/>
</dbReference>
<feature type="transmembrane region" description="Helical" evidence="17">
    <location>
        <begin position="94"/>
        <end position="111"/>
    </location>
</feature>
<accession>A0A9D2MKZ1</accession>
<keyword evidence="9" id="KW-0573">Peptidoglycan synthesis</keyword>
<keyword evidence="8" id="KW-0133">Cell shape</keyword>
<feature type="transmembrane region" description="Helical" evidence="17">
    <location>
        <begin position="263"/>
        <end position="285"/>
    </location>
</feature>
<evidence type="ECO:0000256" key="12">
    <source>
        <dbReference type="ARBA" id="ARBA00023251"/>
    </source>
</evidence>
<keyword evidence="5" id="KW-1003">Cell membrane</keyword>
<keyword evidence="6 17" id="KW-0812">Transmembrane</keyword>
<dbReference type="GO" id="GO:0009252">
    <property type="term" value="P:peptidoglycan biosynthetic process"/>
    <property type="evidence" value="ECO:0007669"/>
    <property type="project" value="UniProtKB-KW"/>
</dbReference>
<sequence>MSIITAIFQAIGQVLTYLFPLSESGHSAIFHDFAGRYTNNCSELTGLIHIGIAVGILIAFYKVFLKLVFEFFSTGKEIFTKNFDIKKTNNSRKFMYYTFIPYIFMLIYLIPVGGGRNIYSLLDSYSYDGNLISEGICFLINAVLLLLASIKLAKNEKGVQLSAPAVLVTSVLVFFAIPVSGLSVCAVVVSVLALFGINKKIAFRYFISLSVPILLVRGIIEIALCVTYINIVAGIIGVIIAIVFSFFISKLSLYLLKNNFYKFFSYYGFAVGGLSVIIGIIEVAISSR</sequence>
<evidence type="ECO:0000256" key="17">
    <source>
        <dbReference type="SAM" id="Phobius"/>
    </source>
</evidence>
<keyword evidence="13" id="KW-0961">Cell wall biogenesis/degradation</keyword>
<dbReference type="GO" id="GO:0050380">
    <property type="term" value="F:undecaprenyl-diphosphatase activity"/>
    <property type="evidence" value="ECO:0007669"/>
    <property type="project" value="UniProtKB-EC"/>
</dbReference>
<evidence type="ECO:0000256" key="1">
    <source>
        <dbReference type="ARBA" id="ARBA00004651"/>
    </source>
</evidence>
<organism evidence="18 19">
    <name type="scientific">Candidatus Eubacterium faecale</name>
    <dbReference type="NCBI Taxonomy" id="2838568"/>
    <lineage>
        <taxon>Bacteria</taxon>
        <taxon>Bacillati</taxon>
        <taxon>Bacillota</taxon>
        <taxon>Clostridia</taxon>
        <taxon>Eubacteriales</taxon>
        <taxon>Eubacteriaceae</taxon>
        <taxon>Eubacterium</taxon>
    </lineage>
</organism>
<reference evidence="18" key="1">
    <citation type="journal article" date="2021" name="PeerJ">
        <title>Extensive microbial diversity within the chicken gut microbiome revealed by metagenomics and culture.</title>
        <authorList>
            <person name="Gilroy R."/>
            <person name="Ravi A."/>
            <person name="Getino M."/>
            <person name="Pursley I."/>
            <person name="Horton D.L."/>
            <person name="Alikhan N.F."/>
            <person name="Baker D."/>
            <person name="Gharbi K."/>
            <person name="Hall N."/>
            <person name="Watson M."/>
            <person name="Adriaenssens E.M."/>
            <person name="Foster-Nyarko E."/>
            <person name="Jarju S."/>
            <person name="Secka A."/>
            <person name="Antonio M."/>
            <person name="Oren A."/>
            <person name="Chaudhuri R.R."/>
            <person name="La Ragione R."/>
            <person name="Hildebrand F."/>
            <person name="Pallen M.J."/>
        </authorList>
    </citation>
    <scope>NUCLEOTIDE SEQUENCE</scope>
    <source>
        <strain evidence="18">CHK188-16595</strain>
    </source>
</reference>
<evidence type="ECO:0000256" key="7">
    <source>
        <dbReference type="ARBA" id="ARBA00022801"/>
    </source>
</evidence>
<gene>
    <name evidence="18" type="ORF">IAA37_07210</name>
</gene>
<feature type="transmembrane region" description="Helical" evidence="17">
    <location>
        <begin position="47"/>
        <end position="73"/>
    </location>
</feature>
<evidence type="ECO:0000256" key="15">
    <source>
        <dbReference type="ARBA" id="ARBA00032932"/>
    </source>
</evidence>
<evidence type="ECO:0000256" key="13">
    <source>
        <dbReference type="ARBA" id="ARBA00023316"/>
    </source>
</evidence>
<dbReference type="GO" id="GO:0071555">
    <property type="term" value="P:cell wall organization"/>
    <property type="evidence" value="ECO:0007669"/>
    <property type="project" value="UniProtKB-KW"/>
</dbReference>
<evidence type="ECO:0000256" key="8">
    <source>
        <dbReference type="ARBA" id="ARBA00022960"/>
    </source>
</evidence>